<organism evidence="2 3">
    <name type="scientific">Halobacillus mangrovi</name>
    <dbReference type="NCBI Taxonomy" id="402384"/>
    <lineage>
        <taxon>Bacteria</taxon>
        <taxon>Bacillati</taxon>
        <taxon>Bacillota</taxon>
        <taxon>Bacilli</taxon>
        <taxon>Bacillales</taxon>
        <taxon>Bacillaceae</taxon>
        <taxon>Halobacillus</taxon>
    </lineage>
</organism>
<dbReference type="Proteomes" id="UP000192527">
    <property type="component" value="Chromosome"/>
</dbReference>
<dbReference type="SUPFAM" id="SSF54593">
    <property type="entry name" value="Glyoxalase/Bleomycin resistance protein/Dihydroxybiphenyl dioxygenase"/>
    <property type="match status" value="1"/>
</dbReference>
<accession>A0A1W5ZZK0</accession>
<dbReference type="EMBL" id="CP020772">
    <property type="protein sequence ID" value="ARI78689.1"/>
    <property type="molecule type" value="Genomic_DNA"/>
</dbReference>
<name>A0A1W5ZZK0_9BACI</name>
<dbReference type="OrthoDB" id="2354281at2"/>
<gene>
    <name evidence="2" type="ORF">HM131_18395</name>
</gene>
<dbReference type="Gene3D" id="3.10.180.10">
    <property type="entry name" value="2,3-Dihydroxybiphenyl 1,2-Dioxygenase, domain 1"/>
    <property type="match status" value="1"/>
</dbReference>
<dbReference type="AlphaFoldDB" id="A0A1W5ZZK0"/>
<dbReference type="InterPro" id="IPR029068">
    <property type="entry name" value="Glyas_Bleomycin-R_OHBP_Dase"/>
</dbReference>
<evidence type="ECO:0000259" key="1">
    <source>
        <dbReference type="Pfam" id="PF00903"/>
    </source>
</evidence>
<dbReference type="KEGG" id="hmn:HM131_18395"/>
<protein>
    <recommendedName>
        <fullName evidence="1">Glyoxalase/fosfomycin resistance/dioxygenase domain-containing protein</fullName>
    </recommendedName>
</protein>
<evidence type="ECO:0000313" key="3">
    <source>
        <dbReference type="Proteomes" id="UP000192527"/>
    </source>
</evidence>
<proteinExistence type="predicted"/>
<dbReference type="RefSeq" id="WP_085031148.1">
    <property type="nucleotide sequence ID" value="NZ_CP020772.1"/>
</dbReference>
<reference evidence="2 3" key="1">
    <citation type="submission" date="2017-04" db="EMBL/GenBank/DDBJ databases">
        <title>The whole genome sequencing and assembly of Halobacillus mangrovi strain.</title>
        <authorList>
            <person name="Lee S.-J."/>
            <person name="Park M.-K."/>
            <person name="Kim J.-Y."/>
            <person name="Lee Y.-J."/>
            <person name="Yi H."/>
            <person name="Bahn Y.-S."/>
            <person name="Kim J.F."/>
            <person name="Lee D.-W."/>
        </authorList>
    </citation>
    <scope>NUCLEOTIDE SEQUENCE [LARGE SCALE GENOMIC DNA]</scope>
    <source>
        <strain evidence="2 3">KTB 131</strain>
    </source>
</reference>
<evidence type="ECO:0000313" key="2">
    <source>
        <dbReference type="EMBL" id="ARI78689.1"/>
    </source>
</evidence>
<dbReference type="Pfam" id="PF00903">
    <property type="entry name" value="Glyoxalase"/>
    <property type="match status" value="1"/>
</dbReference>
<sequence>MNKSPIKNKVNLVFIPVSDIEKSKEWYSRMLGIEDGESHFDHLFVADMDGAGMILDTMPMWRDENGKLPRLNAPVVQFGTEDIDRSYQFMKENGVELVTEVQHNKFFVFKDPDGNMLMVCEDH</sequence>
<dbReference type="InterPro" id="IPR004360">
    <property type="entry name" value="Glyas_Fos-R_dOase_dom"/>
</dbReference>
<feature type="domain" description="Glyoxalase/fosfomycin resistance/dioxygenase" evidence="1">
    <location>
        <begin position="10"/>
        <end position="118"/>
    </location>
</feature>
<dbReference type="STRING" id="402384.HM131_18395"/>
<keyword evidence="3" id="KW-1185">Reference proteome</keyword>